<dbReference type="SUPFAM" id="SSF111337">
    <property type="entry name" value="QueA-like"/>
    <property type="match status" value="1"/>
</dbReference>
<dbReference type="AlphaFoldDB" id="H5SMT8"/>
<reference evidence="5" key="1">
    <citation type="journal article" date="2005" name="Environ. Microbiol.">
        <title>Genetic and functional properties of uncultivated thermophilic crenarchaeotes from a subsurface gold mine as revealed by analysis of genome fragments.</title>
        <authorList>
            <person name="Nunoura T."/>
            <person name="Hirayama H."/>
            <person name="Takami H."/>
            <person name="Oida H."/>
            <person name="Nishi S."/>
            <person name="Shimamura S."/>
            <person name="Suzuki Y."/>
            <person name="Inagaki F."/>
            <person name="Takai K."/>
            <person name="Nealson K.H."/>
            <person name="Horikoshi K."/>
        </authorList>
    </citation>
    <scope>NUCLEOTIDE SEQUENCE</scope>
</reference>
<evidence type="ECO:0000256" key="1">
    <source>
        <dbReference type="ARBA" id="ARBA00022490"/>
    </source>
</evidence>
<dbReference type="PANTHER" id="PTHR30307:SF0">
    <property type="entry name" value="S-ADENOSYLMETHIONINE:TRNA RIBOSYLTRANSFERASE-ISOMERASE"/>
    <property type="match status" value="1"/>
</dbReference>
<dbReference type="InterPro" id="IPR036100">
    <property type="entry name" value="QueA_sf"/>
</dbReference>
<evidence type="ECO:0000256" key="4">
    <source>
        <dbReference type="ARBA" id="ARBA00022785"/>
    </source>
</evidence>
<keyword evidence="3" id="KW-0949">S-adenosyl-L-methionine</keyword>
<organism evidence="5">
    <name type="scientific">uncultured Bacteroidota bacterium</name>
    <dbReference type="NCBI Taxonomy" id="152509"/>
    <lineage>
        <taxon>Bacteria</taxon>
        <taxon>Pseudomonadati</taxon>
        <taxon>Bacteroidota</taxon>
        <taxon>environmental samples</taxon>
    </lineage>
</organism>
<keyword evidence="4" id="KW-0671">Queuosine biosynthesis</keyword>
<gene>
    <name evidence="5" type="ORF">HGMM_F50F04C37</name>
</gene>
<keyword evidence="1" id="KW-0963">Cytoplasm</keyword>
<name>H5SMT8_9BACT</name>
<dbReference type="InterPro" id="IPR003699">
    <property type="entry name" value="QueA"/>
</dbReference>
<evidence type="ECO:0000256" key="2">
    <source>
        <dbReference type="ARBA" id="ARBA00022679"/>
    </source>
</evidence>
<dbReference type="GO" id="GO:0051075">
    <property type="term" value="F:S-adenosylmethionine:tRNA ribosyltransferase-isomerase activity"/>
    <property type="evidence" value="ECO:0007669"/>
    <property type="project" value="TreeGrafter"/>
</dbReference>
<keyword evidence="2 5" id="KW-0808">Transferase</keyword>
<dbReference type="InterPro" id="IPR042118">
    <property type="entry name" value="QueA_dom1"/>
</dbReference>
<sequence length="103" mass="11232">MQGKPSSSLPPLVWKEAESLPPPSEALATLAPFTGSTALYILPGYPFQLAQALVTNFHLPGSTLLALVEAFIGREGIEKVYTYALTEGFRFLSYGDTSLLWRI</sequence>
<dbReference type="Gene3D" id="3.40.1780.10">
    <property type="entry name" value="QueA-like"/>
    <property type="match status" value="1"/>
</dbReference>
<evidence type="ECO:0000313" key="5">
    <source>
        <dbReference type="EMBL" id="BAL57474.1"/>
    </source>
</evidence>
<dbReference type="EMBL" id="AP011776">
    <property type="protein sequence ID" value="BAL57474.1"/>
    <property type="molecule type" value="Genomic_DNA"/>
</dbReference>
<dbReference type="Pfam" id="PF02547">
    <property type="entry name" value="Queuosine_synth"/>
    <property type="match status" value="1"/>
</dbReference>
<dbReference type="PANTHER" id="PTHR30307">
    <property type="entry name" value="S-ADENOSYLMETHIONINE:TRNA RIBOSYLTRANSFERASE-ISOMERASE"/>
    <property type="match status" value="1"/>
</dbReference>
<dbReference type="GO" id="GO:0008616">
    <property type="term" value="P:tRNA queuosine(34) biosynthetic process"/>
    <property type="evidence" value="ECO:0007669"/>
    <property type="project" value="UniProtKB-KW"/>
</dbReference>
<keyword evidence="5" id="KW-0413">Isomerase</keyword>
<evidence type="ECO:0000256" key="3">
    <source>
        <dbReference type="ARBA" id="ARBA00022691"/>
    </source>
</evidence>
<accession>H5SMT8</accession>
<reference evidence="5" key="2">
    <citation type="journal article" date="2012" name="PLoS ONE">
        <title>A Deeply Branching Thermophilic Bacterium with an Ancient Acetyl-CoA Pathway Dominates a Subsurface Ecosystem.</title>
        <authorList>
            <person name="Takami H."/>
            <person name="Noguchi H."/>
            <person name="Takaki Y."/>
            <person name="Uchiyama I."/>
            <person name="Toyoda A."/>
            <person name="Nishi S."/>
            <person name="Chee G.-J."/>
            <person name="Arai W."/>
            <person name="Nunoura T."/>
            <person name="Itoh T."/>
            <person name="Hattori M."/>
            <person name="Takai K."/>
        </authorList>
    </citation>
    <scope>NUCLEOTIDE SEQUENCE</scope>
</reference>
<proteinExistence type="predicted"/>
<protein>
    <submittedName>
        <fullName evidence="5">S-adenosylmethionine:tRNA ribosyltransferase-isomerase</fullName>
    </submittedName>
</protein>